<name>V6MDY0_9BACL</name>
<accession>V6MDY0</accession>
<evidence type="ECO:0000313" key="2">
    <source>
        <dbReference type="EMBL" id="EST56751.1"/>
    </source>
</evidence>
<dbReference type="HOGENOM" id="CLU_3230593_0_0_9"/>
<comment type="caution">
    <text evidence="2">The sequence shown here is derived from an EMBL/GenBank/DDBJ whole genome shotgun (WGS) entry which is preliminary data.</text>
</comment>
<reference evidence="2 3" key="1">
    <citation type="journal article" date="2014" name="Genome Announc.">
        <title>Draft Genome Sequence of Brevibacillus panacihumi Strain W25, a Halotolerant Hydrocarbon-Degrading Bacterium.</title>
        <authorList>
            <person name="Wang X."/>
            <person name="Jin D."/>
            <person name="Zhou L."/>
            <person name="Wu L."/>
            <person name="An W."/>
            <person name="Chen Y."/>
            <person name="Zhao L."/>
        </authorList>
    </citation>
    <scope>NUCLEOTIDE SEQUENCE [LARGE SCALE GENOMIC DNA]</scope>
    <source>
        <strain evidence="2 3">W25</strain>
    </source>
</reference>
<evidence type="ECO:0000256" key="1">
    <source>
        <dbReference type="SAM" id="Phobius"/>
    </source>
</evidence>
<dbReference type="AlphaFoldDB" id="V6MDY0"/>
<protein>
    <submittedName>
        <fullName evidence="2">Uncharacterized protein</fullName>
    </submittedName>
</protein>
<dbReference type="EMBL" id="AYJU01000001">
    <property type="protein sequence ID" value="EST56751.1"/>
    <property type="molecule type" value="Genomic_DNA"/>
</dbReference>
<evidence type="ECO:0000313" key="3">
    <source>
        <dbReference type="Proteomes" id="UP000017973"/>
    </source>
</evidence>
<organism evidence="2 3">
    <name type="scientific">Brevibacillus panacihumi W25</name>
    <dbReference type="NCBI Taxonomy" id="1408254"/>
    <lineage>
        <taxon>Bacteria</taxon>
        <taxon>Bacillati</taxon>
        <taxon>Bacillota</taxon>
        <taxon>Bacilli</taxon>
        <taxon>Bacillales</taxon>
        <taxon>Paenibacillaceae</taxon>
        <taxon>Brevibacillus</taxon>
    </lineage>
</organism>
<proteinExistence type="predicted"/>
<dbReference type="PATRIC" id="fig|1408254.3.peg.575"/>
<keyword evidence="1" id="KW-1133">Transmembrane helix</keyword>
<keyword evidence="1" id="KW-0812">Transmembrane</keyword>
<dbReference type="Proteomes" id="UP000017973">
    <property type="component" value="Unassembled WGS sequence"/>
</dbReference>
<feature type="transmembrane region" description="Helical" evidence="1">
    <location>
        <begin position="20"/>
        <end position="39"/>
    </location>
</feature>
<gene>
    <name evidence="2" type="ORF">T458_02820</name>
</gene>
<keyword evidence="1" id="KW-0472">Membrane</keyword>
<sequence>MAAETVFRLFRCAWVKIPNAFAFFPFFLDKLYLVFVLLFEGYS</sequence>
<keyword evidence="3" id="KW-1185">Reference proteome</keyword>